<dbReference type="PANTHER" id="PTHR30313">
    <property type="entry name" value="DNA PRIMASE"/>
    <property type="match status" value="1"/>
</dbReference>
<dbReference type="InterPro" id="IPR034151">
    <property type="entry name" value="TOPRIM_DnaG_bac"/>
</dbReference>
<keyword evidence="4 12" id="KW-0548">Nucleotidyltransferase</keyword>
<evidence type="ECO:0000256" key="1">
    <source>
        <dbReference type="ARBA" id="ARBA00022478"/>
    </source>
</evidence>
<dbReference type="GO" id="GO:1990077">
    <property type="term" value="C:primosome complex"/>
    <property type="evidence" value="ECO:0007669"/>
    <property type="project" value="UniProtKB-KW"/>
</dbReference>
<dbReference type="InterPro" id="IPR036977">
    <property type="entry name" value="DNA_primase_Znf_CHC2"/>
</dbReference>
<dbReference type="InterPro" id="IPR002694">
    <property type="entry name" value="Znf_CHC2"/>
</dbReference>
<evidence type="ECO:0000256" key="10">
    <source>
        <dbReference type="ARBA" id="ARBA00023125"/>
    </source>
</evidence>
<dbReference type="GO" id="GO:0003677">
    <property type="term" value="F:DNA binding"/>
    <property type="evidence" value="ECO:0007669"/>
    <property type="project" value="UniProtKB-KW"/>
</dbReference>
<evidence type="ECO:0000256" key="12">
    <source>
        <dbReference type="HAMAP-Rule" id="MF_00974"/>
    </source>
</evidence>
<evidence type="ECO:0000256" key="2">
    <source>
        <dbReference type="ARBA" id="ARBA00022515"/>
    </source>
</evidence>
<comment type="cofactor">
    <cofactor evidence="12 13 14">
        <name>Zn(2+)</name>
        <dbReference type="ChEBI" id="CHEBI:29105"/>
    </cofactor>
    <text evidence="12 13 14">Binds 1 zinc ion per monomer.</text>
</comment>
<dbReference type="SMART" id="SM00400">
    <property type="entry name" value="ZnF_CHCC"/>
    <property type="match status" value="1"/>
</dbReference>
<dbReference type="GO" id="GO:0000428">
    <property type="term" value="C:DNA-directed RNA polymerase complex"/>
    <property type="evidence" value="ECO:0007669"/>
    <property type="project" value="UniProtKB-KW"/>
</dbReference>
<comment type="caution">
    <text evidence="16">The sequence shown here is derived from an EMBL/GenBank/DDBJ whole genome shotgun (WGS) entry which is preliminary data.</text>
</comment>
<evidence type="ECO:0000256" key="4">
    <source>
        <dbReference type="ARBA" id="ARBA00022695"/>
    </source>
</evidence>
<dbReference type="Pfam" id="PF08275">
    <property type="entry name" value="DNAG_N"/>
    <property type="match status" value="1"/>
</dbReference>
<dbReference type="InterPro" id="IPR037068">
    <property type="entry name" value="DNA_primase_core_N_sf"/>
</dbReference>
<dbReference type="RefSeq" id="WP_135624437.1">
    <property type="nucleotide sequence ID" value="NZ_RQGD01000035.1"/>
</dbReference>
<dbReference type="EMBL" id="RQGD01000035">
    <property type="protein sequence ID" value="TGL57316.1"/>
    <property type="molecule type" value="Genomic_DNA"/>
</dbReference>
<dbReference type="Gene3D" id="3.90.980.10">
    <property type="entry name" value="DNA primase, catalytic core, N-terminal domain"/>
    <property type="match status" value="1"/>
</dbReference>
<dbReference type="SMART" id="SM00493">
    <property type="entry name" value="TOPRIM"/>
    <property type="match status" value="1"/>
</dbReference>
<feature type="domain" description="Toprim" evidence="15">
    <location>
        <begin position="257"/>
        <end position="338"/>
    </location>
</feature>
<dbReference type="SUPFAM" id="SSF56731">
    <property type="entry name" value="DNA primase core"/>
    <property type="match status" value="1"/>
</dbReference>
<comment type="domain">
    <text evidence="12">Contains an N-terminal zinc-binding domain, a central core domain that contains the primase activity, and a C-terminal DnaB-binding domain.</text>
</comment>
<evidence type="ECO:0000256" key="11">
    <source>
        <dbReference type="ARBA" id="ARBA00023163"/>
    </source>
</evidence>
<evidence type="ECO:0000256" key="13">
    <source>
        <dbReference type="PIRNR" id="PIRNR002811"/>
    </source>
</evidence>
<name>A0A4V3JQV0_9LEPT</name>
<keyword evidence="10 12" id="KW-0238">DNA-binding</keyword>
<accession>A0A4V3JQV0</accession>
<dbReference type="NCBIfam" id="TIGR01391">
    <property type="entry name" value="dnaG"/>
    <property type="match status" value="1"/>
</dbReference>
<proteinExistence type="inferred from homology"/>
<keyword evidence="11 12" id="KW-0804">Transcription</keyword>
<comment type="function">
    <text evidence="12 13">RNA polymerase that catalyzes the synthesis of short RNA molecules used as primers for DNA polymerase during DNA replication.</text>
</comment>
<dbReference type="Proteomes" id="UP000297693">
    <property type="component" value="Unassembled WGS sequence"/>
</dbReference>
<evidence type="ECO:0000256" key="5">
    <source>
        <dbReference type="ARBA" id="ARBA00022705"/>
    </source>
</evidence>
<dbReference type="Gene3D" id="3.90.580.10">
    <property type="entry name" value="Zinc finger, CHC2-type domain"/>
    <property type="match status" value="1"/>
</dbReference>
<evidence type="ECO:0000313" key="17">
    <source>
        <dbReference type="Proteomes" id="UP000297693"/>
    </source>
</evidence>
<dbReference type="Pfam" id="PF01807">
    <property type="entry name" value="Zn_ribbon_DnaG"/>
    <property type="match status" value="1"/>
</dbReference>
<keyword evidence="1 12" id="KW-0240">DNA-directed RNA polymerase</keyword>
<protein>
    <recommendedName>
        <fullName evidence="12 13">DNA primase</fullName>
        <ecNumber evidence="12">2.7.7.101</ecNumber>
    </recommendedName>
</protein>
<dbReference type="AlphaFoldDB" id="A0A4V3JQV0"/>
<dbReference type="InterPro" id="IPR013264">
    <property type="entry name" value="DNAG_N"/>
</dbReference>
<dbReference type="InterPro" id="IPR030846">
    <property type="entry name" value="DnaG_bac"/>
</dbReference>
<sequence length="607" mass="69255">MNPYQNFKERVRREVSIDSYIGRFVPLRRAGRGLTGLCPFHNEKTPSFSVNPESGYYHCFGCKASGDIFKFVMDYQKVDFLKSLEILSDYSGIALLERTHAEEEEDRKKEFLYQISERAKAYFQKNFQTQAGEVALKYLEERGLYEADIKLFGIGFALPGFSNILKDLFRNESEAKLGESLGLLKRQDASKDPYDFFRNRVMFPVIDPKGRTIAFSGRILGSSEEAKYINSPNSLIYDKSRSFYNLNLAQDAVRKTREAIVVEGVFDAVGLYRKGVEAVVAPLGTGFTENHARILKNMADKVILMMDSDSAGAKGAFRAVTFLSKEGVDVRVASIPEGKDPFDFSLGHNKLEIREVLEAAGSASQFMISQILAGTTANSVPEAKQASVRRLMDFVKTMEKQTDKEVYLKEGAKQLGISFSAIFQDFAGTTQKSSPPLSVDTNKTTRPIQTPRRVSSVQVCERKMIAKLIQNQEHFEFSDEILNLEFKDEASSFLWDYLYTKYLQNEPISAAEILSKEDIPQEYLGHLAEHFTTEENQGEDSKQLFKELLWQHRAFHFDFEMNVITKRMGDSSLTLEEKRDLLSELTFLKNERDKIWEYLRKLQPQEV</sequence>
<keyword evidence="8 12" id="KW-0862">Zinc</keyword>
<dbReference type="GO" id="GO:0008270">
    <property type="term" value="F:zinc ion binding"/>
    <property type="evidence" value="ECO:0007669"/>
    <property type="project" value="UniProtKB-UniRule"/>
</dbReference>
<evidence type="ECO:0000256" key="3">
    <source>
        <dbReference type="ARBA" id="ARBA00022679"/>
    </source>
</evidence>
<keyword evidence="17" id="KW-1185">Reference proteome</keyword>
<dbReference type="InterPro" id="IPR006295">
    <property type="entry name" value="DNA_primase_DnaG"/>
</dbReference>
<comment type="similarity">
    <text evidence="12 13">Belongs to the DnaG primase family.</text>
</comment>
<dbReference type="OrthoDB" id="9803773at2"/>
<dbReference type="HAMAP" id="MF_00974">
    <property type="entry name" value="DNA_primase_DnaG"/>
    <property type="match status" value="1"/>
</dbReference>
<dbReference type="CDD" id="cd03364">
    <property type="entry name" value="TOPRIM_DnaG_primases"/>
    <property type="match status" value="1"/>
</dbReference>
<dbReference type="SUPFAM" id="SSF57783">
    <property type="entry name" value="Zinc beta-ribbon"/>
    <property type="match status" value="1"/>
</dbReference>
<evidence type="ECO:0000256" key="7">
    <source>
        <dbReference type="ARBA" id="ARBA00022771"/>
    </source>
</evidence>
<comment type="catalytic activity">
    <reaction evidence="12">
        <text>ssDNA + n NTP = ssDNA/pppN(pN)n-1 hybrid + (n-1) diphosphate.</text>
        <dbReference type="EC" id="2.7.7.101"/>
    </reaction>
</comment>
<dbReference type="InterPro" id="IPR006171">
    <property type="entry name" value="TOPRIM_dom"/>
</dbReference>
<keyword evidence="7 12" id="KW-0863">Zinc-finger</keyword>
<dbReference type="GO" id="GO:0003899">
    <property type="term" value="F:DNA-directed RNA polymerase activity"/>
    <property type="evidence" value="ECO:0007669"/>
    <property type="project" value="UniProtKB-UniRule"/>
</dbReference>
<evidence type="ECO:0000256" key="14">
    <source>
        <dbReference type="PIRSR" id="PIRSR002811-1"/>
    </source>
</evidence>
<evidence type="ECO:0000256" key="6">
    <source>
        <dbReference type="ARBA" id="ARBA00022723"/>
    </source>
</evidence>
<dbReference type="PIRSF" id="PIRSF002811">
    <property type="entry name" value="DnaG"/>
    <property type="match status" value="1"/>
</dbReference>
<keyword evidence="2 12" id="KW-0639">Primosome</keyword>
<evidence type="ECO:0000313" key="16">
    <source>
        <dbReference type="EMBL" id="TGL57316.1"/>
    </source>
</evidence>
<organism evidence="16 17">
    <name type="scientific">Leptospira ognonensis</name>
    <dbReference type="NCBI Taxonomy" id="2484945"/>
    <lineage>
        <taxon>Bacteria</taxon>
        <taxon>Pseudomonadati</taxon>
        <taxon>Spirochaetota</taxon>
        <taxon>Spirochaetia</taxon>
        <taxon>Leptospirales</taxon>
        <taxon>Leptospiraceae</taxon>
        <taxon>Leptospira</taxon>
    </lineage>
</organism>
<keyword evidence="6 12" id="KW-0479">Metal-binding</keyword>
<dbReference type="GO" id="GO:0006269">
    <property type="term" value="P:DNA replication, synthesis of primer"/>
    <property type="evidence" value="ECO:0007669"/>
    <property type="project" value="UniProtKB-UniRule"/>
</dbReference>
<evidence type="ECO:0000259" key="15">
    <source>
        <dbReference type="PROSITE" id="PS50880"/>
    </source>
</evidence>
<evidence type="ECO:0000256" key="9">
    <source>
        <dbReference type="ARBA" id="ARBA00022842"/>
    </source>
</evidence>
<dbReference type="Pfam" id="PF13155">
    <property type="entry name" value="Toprim_2"/>
    <property type="match status" value="1"/>
</dbReference>
<evidence type="ECO:0000256" key="8">
    <source>
        <dbReference type="ARBA" id="ARBA00022833"/>
    </source>
</evidence>
<dbReference type="InterPro" id="IPR050219">
    <property type="entry name" value="DnaG_primase"/>
</dbReference>
<keyword evidence="5 12" id="KW-0235">DNA replication</keyword>
<feature type="zinc finger region" description="CHC2-type" evidence="12 14">
    <location>
        <begin position="38"/>
        <end position="62"/>
    </location>
</feature>
<comment type="subunit">
    <text evidence="12">Monomer. Interacts with DnaB.</text>
</comment>
<dbReference type="FunFam" id="3.90.580.10:FF:000001">
    <property type="entry name" value="DNA primase"/>
    <property type="match status" value="1"/>
</dbReference>
<dbReference type="Gene3D" id="3.40.1360.10">
    <property type="match status" value="1"/>
</dbReference>
<dbReference type="PANTHER" id="PTHR30313:SF2">
    <property type="entry name" value="DNA PRIMASE"/>
    <property type="match status" value="1"/>
</dbReference>
<dbReference type="EC" id="2.7.7.101" evidence="12"/>
<keyword evidence="3 12" id="KW-0808">Transferase</keyword>
<keyword evidence="9" id="KW-0460">Magnesium</keyword>
<gene>
    <name evidence="12" type="primary">dnaG</name>
    <name evidence="16" type="ORF">EHQ58_13550</name>
</gene>
<reference evidence="16" key="1">
    <citation type="journal article" date="2019" name="PLoS Negl. Trop. Dis.">
        <title>Revisiting the worldwide diversity of Leptospira species in the environment.</title>
        <authorList>
            <person name="Vincent A.T."/>
            <person name="Schiettekatte O."/>
            <person name="Bourhy P."/>
            <person name="Veyrier F.J."/>
            <person name="Picardeau M."/>
        </authorList>
    </citation>
    <scope>NUCLEOTIDE SEQUENCE [LARGE SCALE GENOMIC DNA]</scope>
    <source>
        <strain evidence="16">201702476</strain>
    </source>
</reference>
<dbReference type="PROSITE" id="PS50880">
    <property type="entry name" value="TOPRIM"/>
    <property type="match status" value="1"/>
</dbReference>
<dbReference type="GO" id="GO:0005737">
    <property type="term" value="C:cytoplasm"/>
    <property type="evidence" value="ECO:0007669"/>
    <property type="project" value="TreeGrafter"/>
</dbReference>